<dbReference type="EMBL" id="JACHVS010000001">
    <property type="protein sequence ID" value="MBB2996343.1"/>
    <property type="molecule type" value="Genomic_DNA"/>
</dbReference>
<name>A0A839QL51_9MICC</name>
<reference evidence="2 3" key="1">
    <citation type="submission" date="2020-08" db="EMBL/GenBank/DDBJ databases">
        <title>Sequencing the genomes of 1000 actinobacteria strains.</title>
        <authorList>
            <person name="Klenk H.-P."/>
        </authorList>
    </citation>
    <scope>NUCLEOTIDE SEQUENCE [LARGE SCALE GENOMIC DNA]</scope>
    <source>
        <strain evidence="2 3">DSM 22826</strain>
    </source>
</reference>
<evidence type="ECO:0000313" key="3">
    <source>
        <dbReference type="Proteomes" id="UP000523000"/>
    </source>
</evidence>
<dbReference type="AlphaFoldDB" id="A0A839QL51"/>
<organism evidence="2 3">
    <name type="scientific">Paeniglutamicibacter cryotolerans</name>
    <dbReference type="NCBI Taxonomy" id="670079"/>
    <lineage>
        <taxon>Bacteria</taxon>
        <taxon>Bacillati</taxon>
        <taxon>Actinomycetota</taxon>
        <taxon>Actinomycetes</taxon>
        <taxon>Micrococcales</taxon>
        <taxon>Micrococcaceae</taxon>
        <taxon>Paeniglutamicibacter</taxon>
    </lineage>
</organism>
<comment type="caution">
    <text evidence="2">The sequence shown here is derived from an EMBL/GenBank/DDBJ whole genome shotgun (WGS) entry which is preliminary data.</text>
</comment>
<feature type="domain" description="HNH nuclease" evidence="1">
    <location>
        <begin position="175"/>
        <end position="225"/>
    </location>
</feature>
<dbReference type="RefSeq" id="WP_183511614.1">
    <property type="nucleotide sequence ID" value="NZ_BAABGK010000012.1"/>
</dbReference>
<dbReference type="SMART" id="SM00507">
    <property type="entry name" value="HNHc"/>
    <property type="match status" value="1"/>
</dbReference>
<keyword evidence="3" id="KW-1185">Reference proteome</keyword>
<gene>
    <name evidence="2" type="ORF">E9229_002534</name>
</gene>
<dbReference type="Proteomes" id="UP000523000">
    <property type="component" value="Unassembled WGS sequence"/>
</dbReference>
<sequence>MGNRVRVLAQELDPRDMLEKAEGARSKRYLAIYPAANAMMKLTGMIPVEAGLLINQVLDDLADSLTTTGAAQGRTRTQLRTDECCSLLTGTRTTVPRVEITLVMSERTLFRGSREPAHLTGYGTVPADWARALIHGPDTSTGDPGAERWIRCLYTAPGSGELIGMDSTRRLFPAGLTRFIKIRDRYCRTPGCDARIQDIDHVFGWVLGGLTTAKNGRGCCKGCNLDKEIPDWSATAVPGERHAVEITTPTGMTYRSTAPPPPGAGM</sequence>
<evidence type="ECO:0000313" key="2">
    <source>
        <dbReference type="EMBL" id="MBB2996343.1"/>
    </source>
</evidence>
<evidence type="ECO:0000259" key="1">
    <source>
        <dbReference type="SMART" id="SM00507"/>
    </source>
</evidence>
<proteinExistence type="predicted"/>
<dbReference type="CDD" id="cd00085">
    <property type="entry name" value="HNHc"/>
    <property type="match status" value="1"/>
</dbReference>
<protein>
    <recommendedName>
        <fullName evidence="1">HNH nuclease domain-containing protein</fullName>
    </recommendedName>
</protein>
<dbReference type="InterPro" id="IPR003615">
    <property type="entry name" value="HNH_nuc"/>
</dbReference>
<accession>A0A839QL51</accession>